<gene>
    <name evidence="3" type="ORF">NCTC10571_02017</name>
</gene>
<name>A0A378NU02_9FIRM</name>
<dbReference type="Proteomes" id="UP000255234">
    <property type="component" value="Unassembled WGS sequence"/>
</dbReference>
<dbReference type="AlphaFoldDB" id="A0A378NU02"/>
<dbReference type="InterPro" id="IPR026870">
    <property type="entry name" value="Zinc_ribbon_dom"/>
</dbReference>
<dbReference type="Pfam" id="PF13240">
    <property type="entry name" value="Zn_Ribbon_1"/>
    <property type="match status" value="1"/>
</dbReference>
<evidence type="ECO:0000313" key="3">
    <source>
        <dbReference type="EMBL" id="STY71841.1"/>
    </source>
</evidence>
<keyword evidence="1" id="KW-0472">Membrane</keyword>
<protein>
    <submittedName>
        <fullName evidence="3">Predicted membrane protein</fullName>
    </submittedName>
</protein>
<evidence type="ECO:0000313" key="4">
    <source>
        <dbReference type="Proteomes" id="UP000255234"/>
    </source>
</evidence>
<organism evidence="3 4">
    <name type="scientific">Megamonas hypermegale</name>
    <dbReference type="NCBI Taxonomy" id="158847"/>
    <lineage>
        <taxon>Bacteria</taxon>
        <taxon>Bacillati</taxon>
        <taxon>Bacillota</taxon>
        <taxon>Negativicutes</taxon>
        <taxon>Selenomonadales</taxon>
        <taxon>Selenomonadaceae</taxon>
        <taxon>Megamonas</taxon>
    </lineage>
</organism>
<dbReference type="EMBL" id="UGPP01000001">
    <property type="protein sequence ID" value="STY71841.1"/>
    <property type="molecule type" value="Genomic_DNA"/>
</dbReference>
<feature type="transmembrane region" description="Helical" evidence="1">
    <location>
        <begin position="59"/>
        <end position="80"/>
    </location>
</feature>
<evidence type="ECO:0000256" key="1">
    <source>
        <dbReference type="SAM" id="Phobius"/>
    </source>
</evidence>
<dbReference type="RefSeq" id="WP_115152015.1">
    <property type="nucleotide sequence ID" value="NZ_UGPP01000001.1"/>
</dbReference>
<proteinExistence type="predicted"/>
<reference evidence="3 4" key="1">
    <citation type="submission" date="2018-06" db="EMBL/GenBank/DDBJ databases">
        <authorList>
            <consortium name="Pathogen Informatics"/>
            <person name="Doyle S."/>
        </authorList>
    </citation>
    <scope>NUCLEOTIDE SEQUENCE [LARGE SCALE GENOMIC DNA]</scope>
    <source>
        <strain evidence="3 4">NCTC10571</strain>
    </source>
</reference>
<keyword evidence="1" id="KW-0812">Transmembrane</keyword>
<sequence length="279" mass="31379">MSKFCFKCGTPVNDGEKFCPKCGTNLGVSTSPQIQPNVNKNINSNNINNNNSNNNKMKIIIAIAIVVVIIVGSGLGYFLYQKHEKDTQVNTNTNTLVETAKATDDTYQQQKQDDENLKKANDILKNKNTNYKVSAVSTIDDNGFFGLMTGKGLRFIIYDKKDDMIATIPFDKELLNPKKYANTDRALYFDMSVEYDNVNSKDKKAGYWSGSTHTIPIEIYSEEKDGVLSPLGIMTYYGNNKGKYDEYLYEMQNVNLANLVILHGDSLRVDITNRNIDLP</sequence>
<feature type="domain" description="Zinc-ribbon" evidence="2">
    <location>
        <begin position="4"/>
        <end position="26"/>
    </location>
</feature>
<evidence type="ECO:0000259" key="2">
    <source>
        <dbReference type="Pfam" id="PF13240"/>
    </source>
</evidence>
<accession>A0A378NU02</accession>
<keyword evidence="1" id="KW-1133">Transmembrane helix</keyword>